<evidence type="ECO:0000259" key="2">
    <source>
        <dbReference type="Pfam" id="PF13240"/>
    </source>
</evidence>
<name>A0A075G968_9ARCH</name>
<proteinExistence type="predicted"/>
<feature type="region of interest" description="Disordered" evidence="1">
    <location>
        <begin position="103"/>
        <end position="137"/>
    </location>
</feature>
<sequence>MIFCYKFNFQRIKCKSLLSKIEQVEMLIALGRGDKYRLTHIRETLERNKELYISDKDFLENLVKTHLKDKIYQARIVSISEKPNLFCEECGAEISADEKFCTSCGTEKPEPSSPSTSDEPEPIPEPEIKQETESIEEQASGGFAFTADGDIGESSTRETAREDLTKKISALETKLKRTKATKSRQQELEEYEKKYLKESETKVSRKTYKVKATRKIAQIKLKSEPKKKSRQQELEEYEKKYLNESETNVSWQAYDVKAKRKVEIQNPKAVKMKNGKWAVKGTSPITGIKVFRIVGSEKPAVSVEKTADSPKAKKEQTAPAKKPKGSRKVEPEVFSRYYRPTEADSPKAKKPKSKKPNPFCEECGSKIAAKDVFCINCGAKR</sequence>
<feature type="domain" description="Zinc-ribbon" evidence="2">
    <location>
        <begin position="359"/>
        <end position="380"/>
    </location>
</feature>
<feature type="compositionally biased region" description="Basic and acidic residues" evidence="1">
    <location>
        <begin position="305"/>
        <end position="316"/>
    </location>
</feature>
<feature type="domain" description="Zinc-ribbon" evidence="2">
    <location>
        <begin position="86"/>
        <end position="107"/>
    </location>
</feature>
<organism evidence="3">
    <name type="scientific">uncultured marine thaumarchaeote KM3_135_A07</name>
    <dbReference type="NCBI Taxonomy" id="1456003"/>
    <lineage>
        <taxon>Archaea</taxon>
        <taxon>Nitrososphaerota</taxon>
        <taxon>environmental samples</taxon>
    </lineage>
</organism>
<feature type="region of interest" description="Disordered" evidence="1">
    <location>
        <begin position="301"/>
        <end position="361"/>
    </location>
</feature>
<dbReference type="Pfam" id="PF13240">
    <property type="entry name" value="Zn_Ribbon_1"/>
    <property type="match status" value="2"/>
</dbReference>
<reference evidence="3" key="1">
    <citation type="journal article" date="2014" name="Genome Biol. Evol.">
        <title>Pangenome evidence for extensive interdomain horizontal transfer affecting lineage core and shell genes in uncultured planktonic thaumarchaeota and euryarchaeota.</title>
        <authorList>
            <person name="Deschamps P."/>
            <person name="Zivanovic Y."/>
            <person name="Moreira D."/>
            <person name="Rodriguez-Valera F."/>
            <person name="Lopez-Garcia P."/>
        </authorList>
    </citation>
    <scope>NUCLEOTIDE SEQUENCE</scope>
</reference>
<dbReference type="EMBL" id="KF900594">
    <property type="protein sequence ID" value="AIF00536.1"/>
    <property type="molecule type" value="Genomic_DNA"/>
</dbReference>
<accession>A0A075G968</accession>
<feature type="region of interest" description="Disordered" evidence="1">
    <location>
        <begin position="143"/>
        <end position="162"/>
    </location>
</feature>
<dbReference type="AlphaFoldDB" id="A0A075G968"/>
<dbReference type="InterPro" id="IPR026870">
    <property type="entry name" value="Zinc_ribbon_dom"/>
</dbReference>
<protein>
    <recommendedName>
        <fullName evidence="2">Zinc-ribbon domain-containing protein</fullName>
    </recommendedName>
</protein>
<evidence type="ECO:0000313" key="3">
    <source>
        <dbReference type="EMBL" id="AIF00536.1"/>
    </source>
</evidence>
<feature type="compositionally biased region" description="Basic and acidic residues" evidence="1">
    <location>
        <begin position="327"/>
        <end position="347"/>
    </location>
</feature>
<evidence type="ECO:0000256" key="1">
    <source>
        <dbReference type="SAM" id="MobiDB-lite"/>
    </source>
</evidence>